<feature type="domain" description="C2H2-type" evidence="9">
    <location>
        <begin position="69"/>
        <end position="99"/>
    </location>
</feature>
<keyword evidence="7" id="KW-0539">Nucleus</keyword>
<evidence type="ECO:0000256" key="8">
    <source>
        <dbReference type="PROSITE-ProRule" id="PRU00042"/>
    </source>
</evidence>
<evidence type="ECO:0000256" key="7">
    <source>
        <dbReference type="ARBA" id="ARBA00023242"/>
    </source>
</evidence>
<dbReference type="GO" id="GO:0008270">
    <property type="term" value="F:zinc ion binding"/>
    <property type="evidence" value="ECO:0007669"/>
    <property type="project" value="UniProtKB-KW"/>
</dbReference>
<dbReference type="SUPFAM" id="SSF57667">
    <property type="entry name" value="beta-beta-alpha zinc fingers"/>
    <property type="match status" value="2"/>
</dbReference>
<dbReference type="FunFam" id="3.30.160.60:FF:000196">
    <property type="entry name" value="Zinc finger protein 1026"/>
    <property type="match status" value="1"/>
</dbReference>
<keyword evidence="6" id="KW-0238">DNA-binding</keyword>
<feature type="domain" description="C2H2-type" evidence="9">
    <location>
        <begin position="13"/>
        <end position="40"/>
    </location>
</feature>
<dbReference type="PANTHER" id="PTHR24394:SF44">
    <property type="entry name" value="ZINC FINGER PROTEIN 271-LIKE"/>
    <property type="match status" value="1"/>
</dbReference>
<organism evidence="10 11">
    <name type="scientific">Stentor coeruleus</name>
    <dbReference type="NCBI Taxonomy" id="5963"/>
    <lineage>
        <taxon>Eukaryota</taxon>
        <taxon>Sar</taxon>
        <taxon>Alveolata</taxon>
        <taxon>Ciliophora</taxon>
        <taxon>Postciliodesmatophora</taxon>
        <taxon>Heterotrichea</taxon>
        <taxon>Heterotrichida</taxon>
        <taxon>Stentoridae</taxon>
        <taxon>Stentor</taxon>
    </lineage>
</organism>
<dbReference type="FunFam" id="3.30.160.60:FF:000104">
    <property type="entry name" value="Transcriptional repressor protein YY1"/>
    <property type="match status" value="1"/>
</dbReference>
<dbReference type="GO" id="GO:0000981">
    <property type="term" value="F:DNA-binding transcription factor activity, RNA polymerase II-specific"/>
    <property type="evidence" value="ECO:0007669"/>
    <property type="project" value="TreeGrafter"/>
</dbReference>
<keyword evidence="2" id="KW-0479">Metal-binding</keyword>
<keyword evidence="4 8" id="KW-0863">Zinc-finger</keyword>
<reference evidence="10 11" key="1">
    <citation type="submission" date="2016-11" db="EMBL/GenBank/DDBJ databases">
        <title>The macronuclear genome of Stentor coeruleus: a giant cell with tiny introns.</title>
        <authorList>
            <person name="Slabodnick M."/>
            <person name="Ruby J.G."/>
            <person name="Reiff S.B."/>
            <person name="Swart E.C."/>
            <person name="Gosai S."/>
            <person name="Prabakaran S."/>
            <person name="Witkowska E."/>
            <person name="Larue G.E."/>
            <person name="Fisher S."/>
            <person name="Freeman R.M."/>
            <person name="Gunawardena J."/>
            <person name="Chu W."/>
            <person name="Stover N.A."/>
            <person name="Gregory B.D."/>
            <person name="Nowacki M."/>
            <person name="Derisi J."/>
            <person name="Roy S.W."/>
            <person name="Marshall W.F."/>
            <person name="Sood P."/>
        </authorList>
    </citation>
    <scope>NUCLEOTIDE SEQUENCE [LARGE SCALE GENOMIC DNA]</scope>
    <source>
        <strain evidence="10">WM001</strain>
    </source>
</reference>
<dbReference type="OrthoDB" id="372803at2759"/>
<dbReference type="InterPro" id="IPR036236">
    <property type="entry name" value="Znf_C2H2_sf"/>
</dbReference>
<name>A0A1R2BK39_9CILI</name>
<dbReference type="AlphaFoldDB" id="A0A1R2BK39"/>
<dbReference type="Pfam" id="PF00096">
    <property type="entry name" value="zf-C2H2"/>
    <property type="match status" value="1"/>
</dbReference>
<evidence type="ECO:0000256" key="6">
    <source>
        <dbReference type="ARBA" id="ARBA00023125"/>
    </source>
</evidence>
<keyword evidence="11" id="KW-1185">Reference proteome</keyword>
<proteinExistence type="predicted"/>
<comment type="subcellular location">
    <subcellularLocation>
        <location evidence="1">Nucleus</location>
    </subcellularLocation>
</comment>
<dbReference type="PROSITE" id="PS00028">
    <property type="entry name" value="ZINC_FINGER_C2H2_1"/>
    <property type="match status" value="3"/>
</dbReference>
<evidence type="ECO:0000259" key="9">
    <source>
        <dbReference type="PROSITE" id="PS50157"/>
    </source>
</evidence>
<dbReference type="Proteomes" id="UP000187209">
    <property type="component" value="Unassembled WGS sequence"/>
</dbReference>
<dbReference type="FunFam" id="3.30.160.60:FF:001450">
    <property type="entry name" value="zinc finger protein 774"/>
    <property type="match status" value="1"/>
</dbReference>
<gene>
    <name evidence="10" type="ORF">SteCoe_23356</name>
</gene>
<evidence type="ECO:0000256" key="4">
    <source>
        <dbReference type="ARBA" id="ARBA00022771"/>
    </source>
</evidence>
<protein>
    <recommendedName>
        <fullName evidence="9">C2H2-type domain-containing protein</fullName>
    </recommendedName>
</protein>
<dbReference type="PROSITE" id="PS50157">
    <property type="entry name" value="ZINC_FINGER_C2H2_2"/>
    <property type="match status" value="3"/>
</dbReference>
<comment type="caution">
    <text evidence="10">The sequence shown here is derived from an EMBL/GenBank/DDBJ whole genome shotgun (WGS) entry which is preliminary data.</text>
</comment>
<dbReference type="GO" id="GO:0003677">
    <property type="term" value="F:DNA binding"/>
    <property type="evidence" value="ECO:0007669"/>
    <property type="project" value="UniProtKB-KW"/>
</dbReference>
<dbReference type="InterPro" id="IPR013087">
    <property type="entry name" value="Znf_C2H2_type"/>
</dbReference>
<feature type="domain" description="C2H2-type" evidence="9">
    <location>
        <begin position="41"/>
        <end position="68"/>
    </location>
</feature>
<accession>A0A1R2BK39</accession>
<evidence type="ECO:0000256" key="5">
    <source>
        <dbReference type="ARBA" id="ARBA00022833"/>
    </source>
</evidence>
<sequence>MVKNLKNDTDSFVSCTVCSKSFKEKHKLKRHMMVHTGEKPFPCSFCGKSFALEYNLNTHLRIHTGEKPYKCDFQDCGKSFTQSGNLKTHIRTNHNNKTIAEVKVEIEKKPEPISTVSFESIWSKALSRI</sequence>
<evidence type="ECO:0000313" key="11">
    <source>
        <dbReference type="Proteomes" id="UP000187209"/>
    </source>
</evidence>
<evidence type="ECO:0000313" key="10">
    <source>
        <dbReference type="EMBL" id="OMJ77130.1"/>
    </source>
</evidence>
<evidence type="ECO:0000256" key="1">
    <source>
        <dbReference type="ARBA" id="ARBA00004123"/>
    </source>
</evidence>
<dbReference type="Pfam" id="PF13465">
    <property type="entry name" value="zf-H2C2_2"/>
    <property type="match status" value="1"/>
</dbReference>
<keyword evidence="5" id="KW-0862">Zinc</keyword>
<dbReference type="PANTHER" id="PTHR24394">
    <property type="entry name" value="ZINC FINGER PROTEIN"/>
    <property type="match status" value="1"/>
</dbReference>
<evidence type="ECO:0000256" key="2">
    <source>
        <dbReference type="ARBA" id="ARBA00022723"/>
    </source>
</evidence>
<dbReference type="EMBL" id="MPUH01000592">
    <property type="protein sequence ID" value="OMJ77130.1"/>
    <property type="molecule type" value="Genomic_DNA"/>
</dbReference>
<keyword evidence="3" id="KW-0677">Repeat</keyword>
<dbReference type="GO" id="GO:0005634">
    <property type="term" value="C:nucleus"/>
    <property type="evidence" value="ECO:0007669"/>
    <property type="project" value="UniProtKB-SubCell"/>
</dbReference>
<dbReference type="SMART" id="SM00355">
    <property type="entry name" value="ZnF_C2H2"/>
    <property type="match status" value="3"/>
</dbReference>
<evidence type="ECO:0000256" key="3">
    <source>
        <dbReference type="ARBA" id="ARBA00022737"/>
    </source>
</evidence>
<dbReference type="Gene3D" id="3.30.160.60">
    <property type="entry name" value="Classic Zinc Finger"/>
    <property type="match status" value="3"/>
</dbReference>